<protein>
    <submittedName>
        <fullName evidence="1">Uncharacterized protein</fullName>
    </submittedName>
</protein>
<dbReference type="PANTHER" id="PTHR33096">
    <property type="entry name" value="CXC2 DOMAIN-CONTAINING PROTEIN"/>
    <property type="match status" value="1"/>
</dbReference>
<accession>A0AAD7CZA6</accession>
<dbReference type="Pfam" id="PF18758">
    <property type="entry name" value="KDZ"/>
    <property type="match status" value="1"/>
</dbReference>
<comment type="caution">
    <text evidence="1">The sequence shown here is derived from an EMBL/GenBank/DDBJ whole genome shotgun (WGS) entry which is preliminary data.</text>
</comment>
<dbReference type="AlphaFoldDB" id="A0AAD7CZA6"/>
<dbReference type="Proteomes" id="UP001221757">
    <property type="component" value="Unassembled WGS sequence"/>
</dbReference>
<sequence>MKYPLAMVRWLLDHYGADVGLGYDIMCAFWKTLKRSSLGADVTAMRLQGVVPAFHGHAHNRPCQIGWHPLYIEGVGLEDFEECERTFALSNHLAVATRLATVFHRQQQIDEHFQFHDQDKHAASGNFIFQNYRQALEKIGSNRGQLSALEQTLGTTAAHYELDHLTEVKYFEGLRTEPPEFQQTADYMELLQKLFSASISADQAKTDYIRLDFNIINNGYTKKEITGVRTRYRTSWTKYTNSEEDTARFEEEQGIETRWAVDSPQYRDALVLSTERRYRAAISEVERLVVQRLFELTKLGMSGVGTYTNPNFT</sequence>
<dbReference type="PANTHER" id="PTHR33096:SF1">
    <property type="entry name" value="CXC1-LIKE CYSTEINE CLUSTER ASSOCIATED WITH KDZ TRANSPOSASES DOMAIN-CONTAINING PROTEIN"/>
    <property type="match status" value="1"/>
</dbReference>
<dbReference type="EMBL" id="JARKIE010000179">
    <property type="protein sequence ID" value="KAJ7670549.1"/>
    <property type="molecule type" value="Genomic_DNA"/>
</dbReference>
<evidence type="ECO:0000313" key="1">
    <source>
        <dbReference type="EMBL" id="KAJ7670549.1"/>
    </source>
</evidence>
<evidence type="ECO:0000313" key="2">
    <source>
        <dbReference type="Proteomes" id="UP001221757"/>
    </source>
</evidence>
<proteinExistence type="predicted"/>
<reference evidence="1" key="1">
    <citation type="submission" date="2023-03" db="EMBL/GenBank/DDBJ databases">
        <title>Massive genome expansion in bonnet fungi (Mycena s.s.) driven by repeated elements and novel gene families across ecological guilds.</title>
        <authorList>
            <consortium name="Lawrence Berkeley National Laboratory"/>
            <person name="Harder C.B."/>
            <person name="Miyauchi S."/>
            <person name="Viragh M."/>
            <person name="Kuo A."/>
            <person name="Thoen E."/>
            <person name="Andreopoulos B."/>
            <person name="Lu D."/>
            <person name="Skrede I."/>
            <person name="Drula E."/>
            <person name="Henrissat B."/>
            <person name="Morin E."/>
            <person name="Kohler A."/>
            <person name="Barry K."/>
            <person name="LaButti K."/>
            <person name="Morin E."/>
            <person name="Salamov A."/>
            <person name="Lipzen A."/>
            <person name="Mereny Z."/>
            <person name="Hegedus B."/>
            <person name="Baldrian P."/>
            <person name="Stursova M."/>
            <person name="Weitz H."/>
            <person name="Taylor A."/>
            <person name="Grigoriev I.V."/>
            <person name="Nagy L.G."/>
            <person name="Martin F."/>
            <person name="Kauserud H."/>
        </authorList>
    </citation>
    <scope>NUCLEOTIDE SEQUENCE</scope>
    <source>
        <strain evidence="1">CBHHK067</strain>
    </source>
</reference>
<dbReference type="InterPro" id="IPR040521">
    <property type="entry name" value="KDZ"/>
</dbReference>
<name>A0AAD7CZA6_MYCRO</name>
<keyword evidence="2" id="KW-1185">Reference proteome</keyword>
<gene>
    <name evidence="1" type="ORF">B0H17DRAFT_948639</name>
</gene>
<organism evidence="1 2">
    <name type="scientific">Mycena rosella</name>
    <name type="common">Pink bonnet</name>
    <name type="synonym">Agaricus rosellus</name>
    <dbReference type="NCBI Taxonomy" id="1033263"/>
    <lineage>
        <taxon>Eukaryota</taxon>
        <taxon>Fungi</taxon>
        <taxon>Dikarya</taxon>
        <taxon>Basidiomycota</taxon>
        <taxon>Agaricomycotina</taxon>
        <taxon>Agaricomycetes</taxon>
        <taxon>Agaricomycetidae</taxon>
        <taxon>Agaricales</taxon>
        <taxon>Marasmiineae</taxon>
        <taxon>Mycenaceae</taxon>
        <taxon>Mycena</taxon>
    </lineage>
</organism>